<dbReference type="GO" id="GO:0033539">
    <property type="term" value="P:fatty acid beta-oxidation using acyl-CoA dehydrogenase"/>
    <property type="evidence" value="ECO:0007669"/>
    <property type="project" value="TreeGrafter"/>
</dbReference>
<dbReference type="InterPro" id="IPR009075">
    <property type="entry name" value="AcylCo_DH/oxidase_C"/>
</dbReference>
<evidence type="ECO:0000259" key="7">
    <source>
        <dbReference type="Pfam" id="PF00441"/>
    </source>
</evidence>
<protein>
    <submittedName>
        <fullName evidence="10">Acyl-CoA dehydrogenase</fullName>
    </submittedName>
</protein>
<proteinExistence type="inferred from homology"/>
<dbReference type="Pfam" id="PF02770">
    <property type="entry name" value="Acyl-CoA_dh_M"/>
    <property type="match status" value="1"/>
</dbReference>
<gene>
    <name evidence="10" type="ORF">A1O9_01495</name>
</gene>
<keyword evidence="3 6" id="KW-0285">Flavoprotein</keyword>
<keyword evidence="4 6" id="KW-0274">FAD</keyword>
<dbReference type="Gene3D" id="1.20.140.10">
    <property type="entry name" value="Butyryl-CoA Dehydrogenase, subunit A, domain 3"/>
    <property type="match status" value="1"/>
</dbReference>
<dbReference type="GeneID" id="25276441"/>
<dbReference type="Pfam" id="PF00441">
    <property type="entry name" value="Acyl-CoA_dh_1"/>
    <property type="match status" value="1"/>
</dbReference>
<evidence type="ECO:0000313" key="11">
    <source>
        <dbReference type="Proteomes" id="UP000027920"/>
    </source>
</evidence>
<evidence type="ECO:0000256" key="4">
    <source>
        <dbReference type="ARBA" id="ARBA00022827"/>
    </source>
</evidence>
<dbReference type="VEuPathDB" id="FungiDB:A1O9_01495"/>
<evidence type="ECO:0000256" key="5">
    <source>
        <dbReference type="ARBA" id="ARBA00023002"/>
    </source>
</evidence>
<evidence type="ECO:0000313" key="10">
    <source>
        <dbReference type="EMBL" id="KEF63517.1"/>
    </source>
</evidence>
<dbReference type="InterPro" id="IPR050741">
    <property type="entry name" value="Acyl-CoA_dehydrogenase"/>
</dbReference>
<dbReference type="Gene3D" id="2.40.110.10">
    <property type="entry name" value="Butyryl-CoA Dehydrogenase, subunit A, domain 2"/>
    <property type="match status" value="1"/>
</dbReference>
<dbReference type="Proteomes" id="UP000027920">
    <property type="component" value="Unassembled WGS sequence"/>
</dbReference>
<comment type="similarity">
    <text evidence="2 6">Belongs to the acyl-CoA dehydrogenase family.</text>
</comment>
<dbReference type="PANTHER" id="PTHR48083">
    <property type="entry name" value="MEDIUM-CHAIN SPECIFIC ACYL-COA DEHYDROGENASE, MITOCHONDRIAL-RELATED"/>
    <property type="match status" value="1"/>
</dbReference>
<dbReference type="SUPFAM" id="SSF56645">
    <property type="entry name" value="Acyl-CoA dehydrogenase NM domain-like"/>
    <property type="match status" value="1"/>
</dbReference>
<dbReference type="InterPro" id="IPR006091">
    <property type="entry name" value="Acyl-CoA_Oxase/DH_mid-dom"/>
</dbReference>
<dbReference type="Pfam" id="PF02771">
    <property type="entry name" value="Acyl-CoA_dh_N"/>
    <property type="match status" value="1"/>
</dbReference>
<dbReference type="OrthoDB" id="434771at2759"/>
<reference evidence="10 11" key="1">
    <citation type="submission" date="2013-03" db="EMBL/GenBank/DDBJ databases">
        <title>The Genome Sequence of Exophiala aquamarina CBS 119918.</title>
        <authorList>
            <consortium name="The Broad Institute Genomics Platform"/>
            <person name="Cuomo C."/>
            <person name="de Hoog S."/>
            <person name="Gorbushina A."/>
            <person name="Walker B."/>
            <person name="Young S.K."/>
            <person name="Zeng Q."/>
            <person name="Gargeya S."/>
            <person name="Fitzgerald M."/>
            <person name="Haas B."/>
            <person name="Abouelleil A."/>
            <person name="Allen A.W."/>
            <person name="Alvarado L."/>
            <person name="Arachchi H.M."/>
            <person name="Berlin A.M."/>
            <person name="Chapman S.B."/>
            <person name="Gainer-Dewar J."/>
            <person name="Goldberg J."/>
            <person name="Griggs A."/>
            <person name="Gujja S."/>
            <person name="Hansen M."/>
            <person name="Howarth C."/>
            <person name="Imamovic A."/>
            <person name="Ireland A."/>
            <person name="Larimer J."/>
            <person name="McCowan C."/>
            <person name="Murphy C."/>
            <person name="Pearson M."/>
            <person name="Poon T.W."/>
            <person name="Priest M."/>
            <person name="Roberts A."/>
            <person name="Saif S."/>
            <person name="Shea T."/>
            <person name="Sisk P."/>
            <person name="Sykes S."/>
            <person name="Wortman J."/>
            <person name="Nusbaum C."/>
            <person name="Birren B."/>
        </authorList>
    </citation>
    <scope>NUCLEOTIDE SEQUENCE [LARGE SCALE GENOMIC DNA]</scope>
    <source>
        <strain evidence="10 11">CBS 119918</strain>
    </source>
</reference>
<evidence type="ECO:0000256" key="1">
    <source>
        <dbReference type="ARBA" id="ARBA00001974"/>
    </source>
</evidence>
<keyword evidence="11" id="KW-1185">Reference proteome</keyword>
<name>A0A072PUS7_9EURO</name>
<dbReference type="InterPro" id="IPR037069">
    <property type="entry name" value="AcylCoA_DH/ox_N_sf"/>
</dbReference>
<dbReference type="InterPro" id="IPR009100">
    <property type="entry name" value="AcylCoA_DH/oxidase_NM_dom_sf"/>
</dbReference>
<organism evidence="10 11">
    <name type="scientific">Exophiala aquamarina CBS 119918</name>
    <dbReference type="NCBI Taxonomy" id="1182545"/>
    <lineage>
        <taxon>Eukaryota</taxon>
        <taxon>Fungi</taxon>
        <taxon>Dikarya</taxon>
        <taxon>Ascomycota</taxon>
        <taxon>Pezizomycotina</taxon>
        <taxon>Eurotiomycetes</taxon>
        <taxon>Chaetothyriomycetidae</taxon>
        <taxon>Chaetothyriales</taxon>
        <taxon>Herpotrichiellaceae</taxon>
        <taxon>Exophiala</taxon>
    </lineage>
</organism>
<sequence>MYSSCLVNGVNGHIPASERIPSIVRHLVSERAKQCIDTVERFVEQECIPADPVFEAALGQTTQERFSAHPAILEDLKSRARALGLWNLFLPRNHFHGLGADFTNLEYALMAELLGKSMIASEACNCSAPDTGNMELLAKYGNAEQKKLWLEPLLEGTIRSAFLMTEPGVASSDATNIGPGLRMERARDGGWVLNGEKWWSSGAGDLRCKVYIVLGRTDPTNEDLYRQHSVMVVPSDTPGVTVKRVLSVIGFDHAPEGHAHISFNNVHVSKASVILGEGRGFEVVQGRLGPGRIHHAMRSIGAAEKALEWTLARVGDPSQTTFGKPLAEHGMLIERVAQSRIDIDAARLAVLNAAQKIDEGDAKHALKEIAEVKVLVPKVMTKVIDRAIQANGGAGVSQDTPLAAMSAIARMMRIVDGPDEVHLFQLGRNEIKKGLALKGRIEAQKTRTSEMFRDYGLLQMDQLSLNRSYGASKL</sequence>
<dbReference type="InterPro" id="IPR046373">
    <property type="entry name" value="Acyl-CoA_Oxase/DH_mid-dom_sf"/>
</dbReference>
<dbReference type="AlphaFoldDB" id="A0A072PUS7"/>
<dbReference type="EMBL" id="AMGV01000001">
    <property type="protein sequence ID" value="KEF63517.1"/>
    <property type="molecule type" value="Genomic_DNA"/>
</dbReference>
<dbReference type="GO" id="GO:0005737">
    <property type="term" value="C:cytoplasm"/>
    <property type="evidence" value="ECO:0007669"/>
    <property type="project" value="TreeGrafter"/>
</dbReference>
<evidence type="ECO:0000259" key="9">
    <source>
        <dbReference type="Pfam" id="PF02771"/>
    </source>
</evidence>
<dbReference type="RefSeq" id="XP_013266107.1">
    <property type="nucleotide sequence ID" value="XM_013410653.1"/>
</dbReference>
<dbReference type="GO" id="GO:0003995">
    <property type="term" value="F:acyl-CoA dehydrogenase activity"/>
    <property type="evidence" value="ECO:0007669"/>
    <property type="project" value="TreeGrafter"/>
</dbReference>
<feature type="domain" description="Acyl-CoA dehydrogenase/oxidase N-terminal" evidence="9">
    <location>
        <begin position="30"/>
        <end position="156"/>
    </location>
</feature>
<evidence type="ECO:0000256" key="3">
    <source>
        <dbReference type="ARBA" id="ARBA00022630"/>
    </source>
</evidence>
<evidence type="ECO:0000256" key="6">
    <source>
        <dbReference type="RuleBase" id="RU362125"/>
    </source>
</evidence>
<dbReference type="Gene3D" id="1.10.540.10">
    <property type="entry name" value="Acyl-CoA dehydrogenase/oxidase, N-terminal domain"/>
    <property type="match status" value="1"/>
</dbReference>
<keyword evidence="5 6" id="KW-0560">Oxidoreductase</keyword>
<dbReference type="InterPro" id="IPR036250">
    <property type="entry name" value="AcylCo_DH-like_C"/>
</dbReference>
<dbReference type="STRING" id="1182545.A0A072PUS7"/>
<dbReference type="InterPro" id="IPR013786">
    <property type="entry name" value="AcylCoA_DH/ox_N"/>
</dbReference>
<feature type="domain" description="Acyl-CoA dehydrogenase/oxidase C-terminal" evidence="7">
    <location>
        <begin position="278"/>
        <end position="429"/>
    </location>
</feature>
<comment type="cofactor">
    <cofactor evidence="1 6">
        <name>FAD</name>
        <dbReference type="ChEBI" id="CHEBI:57692"/>
    </cofactor>
</comment>
<evidence type="ECO:0000259" key="8">
    <source>
        <dbReference type="Pfam" id="PF02770"/>
    </source>
</evidence>
<comment type="caution">
    <text evidence="10">The sequence shown here is derived from an EMBL/GenBank/DDBJ whole genome shotgun (WGS) entry which is preliminary data.</text>
</comment>
<dbReference type="PANTHER" id="PTHR48083:SF32">
    <property type="entry name" value="ACYL-COA DEHYDROGENASE NM DOMAIN-LIKE PROTEIN"/>
    <property type="match status" value="1"/>
</dbReference>
<dbReference type="SUPFAM" id="SSF47203">
    <property type="entry name" value="Acyl-CoA dehydrogenase C-terminal domain-like"/>
    <property type="match status" value="1"/>
</dbReference>
<feature type="domain" description="Acyl-CoA oxidase/dehydrogenase middle" evidence="8">
    <location>
        <begin position="161"/>
        <end position="266"/>
    </location>
</feature>
<dbReference type="GO" id="GO:0050660">
    <property type="term" value="F:flavin adenine dinucleotide binding"/>
    <property type="evidence" value="ECO:0007669"/>
    <property type="project" value="InterPro"/>
</dbReference>
<accession>A0A072PUS7</accession>
<dbReference type="HOGENOM" id="CLU_018204_1_2_1"/>
<evidence type="ECO:0000256" key="2">
    <source>
        <dbReference type="ARBA" id="ARBA00009347"/>
    </source>
</evidence>